<proteinExistence type="predicted"/>
<dbReference type="PROSITE" id="PS51257">
    <property type="entry name" value="PROKAR_LIPOPROTEIN"/>
    <property type="match status" value="1"/>
</dbReference>
<accession>A0A5E5BEW3</accession>
<dbReference type="AlphaFoldDB" id="A0A5E5BEW3"/>
<name>A0A5E5BEW3_9BURK</name>
<dbReference type="Proteomes" id="UP000335538">
    <property type="component" value="Unassembled WGS sequence"/>
</dbReference>
<protein>
    <submittedName>
        <fullName evidence="1">Transposase</fullName>
    </submittedName>
</protein>
<dbReference type="EMBL" id="CABPSR010000018">
    <property type="protein sequence ID" value="VVE84439.1"/>
    <property type="molecule type" value="Genomic_DNA"/>
</dbReference>
<evidence type="ECO:0000313" key="1">
    <source>
        <dbReference type="EMBL" id="VVE84439.1"/>
    </source>
</evidence>
<sequence length="103" mass="11595">MLRKKRRREQLLAFIATVQACTGVLQACAGAHSMARQWVSFGHRVKLISPQCVRPFVARDTSDVVDAEAICEAASRPSMRFVTLKALHRGREFLVRDRGKTLN</sequence>
<evidence type="ECO:0000313" key="2">
    <source>
        <dbReference type="Proteomes" id="UP000335538"/>
    </source>
</evidence>
<reference evidence="1 2" key="1">
    <citation type="submission" date="2019-08" db="EMBL/GenBank/DDBJ databases">
        <authorList>
            <person name="Peeters C."/>
        </authorList>
    </citation>
    <scope>NUCLEOTIDE SEQUENCE [LARGE SCALE GENOMIC DNA]</scope>
    <source>
        <strain evidence="1 2">LMG 31121</strain>
    </source>
</reference>
<gene>
    <name evidence="1" type="ORF">PSP31121_04763</name>
</gene>
<organism evidence="1 2">
    <name type="scientific">Pandoraea sputorum</name>
    <dbReference type="NCBI Taxonomy" id="93222"/>
    <lineage>
        <taxon>Bacteria</taxon>
        <taxon>Pseudomonadati</taxon>
        <taxon>Pseudomonadota</taxon>
        <taxon>Betaproteobacteria</taxon>
        <taxon>Burkholderiales</taxon>
        <taxon>Burkholderiaceae</taxon>
        <taxon>Pandoraea</taxon>
    </lineage>
</organism>